<dbReference type="AlphaFoldDB" id="A0A9J6EKK5"/>
<proteinExistence type="predicted"/>
<dbReference type="VEuPathDB" id="VectorBase:LOC119181705"/>
<organism evidence="2 3">
    <name type="scientific">Rhipicephalus microplus</name>
    <name type="common">Cattle tick</name>
    <name type="synonym">Boophilus microplus</name>
    <dbReference type="NCBI Taxonomy" id="6941"/>
    <lineage>
        <taxon>Eukaryota</taxon>
        <taxon>Metazoa</taxon>
        <taxon>Ecdysozoa</taxon>
        <taxon>Arthropoda</taxon>
        <taxon>Chelicerata</taxon>
        <taxon>Arachnida</taxon>
        <taxon>Acari</taxon>
        <taxon>Parasitiformes</taxon>
        <taxon>Ixodida</taxon>
        <taxon>Ixodoidea</taxon>
        <taxon>Ixodidae</taxon>
        <taxon>Rhipicephalinae</taxon>
        <taxon>Rhipicephalus</taxon>
        <taxon>Boophilus</taxon>
    </lineage>
</organism>
<feature type="domain" description="UBC core" evidence="1">
    <location>
        <begin position="32"/>
        <end position="136"/>
    </location>
</feature>
<evidence type="ECO:0000313" key="3">
    <source>
        <dbReference type="Proteomes" id="UP000821866"/>
    </source>
</evidence>
<dbReference type="SUPFAM" id="SSF54495">
    <property type="entry name" value="UBC-like"/>
    <property type="match status" value="1"/>
</dbReference>
<reference evidence="2" key="1">
    <citation type="journal article" date="2020" name="Cell">
        <title>Large-Scale Comparative Analyses of Tick Genomes Elucidate Their Genetic Diversity and Vector Capacities.</title>
        <authorList>
            <consortium name="Tick Genome and Microbiome Consortium (TIGMIC)"/>
            <person name="Jia N."/>
            <person name="Wang J."/>
            <person name="Shi W."/>
            <person name="Du L."/>
            <person name="Sun Y."/>
            <person name="Zhan W."/>
            <person name="Jiang J.F."/>
            <person name="Wang Q."/>
            <person name="Zhang B."/>
            <person name="Ji P."/>
            <person name="Bell-Sakyi L."/>
            <person name="Cui X.M."/>
            <person name="Yuan T.T."/>
            <person name="Jiang B.G."/>
            <person name="Yang W.F."/>
            <person name="Lam T.T."/>
            <person name="Chang Q.C."/>
            <person name="Ding S.J."/>
            <person name="Wang X.J."/>
            <person name="Zhu J.G."/>
            <person name="Ruan X.D."/>
            <person name="Zhao L."/>
            <person name="Wei J.T."/>
            <person name="Ye R.Z."/>
            <person name="Que T.C."/>
            <person name="Du C.H."/>
            <person name="Zhou Y.H."/>
            <person name="Cheng J.X."/>
            <person name="Dai P.F."/>
            <person name="Guo W.B."/>
            <person name="Han X.H."/>
            <person name="Huang E.J."/>
            <person name="Li L.F."/>
            <person name="Wei W."/>
            <person name="Gao Y.C."/>
            <person name="Liu J.Z."/>
            <person name="Shao H.Z."/>
            <person name="Wang X."/>
            <person name="Wang C.C."/>
            <person name="Yang T.C."/>
            <person name="Huo Q.B."/>
            <person name="Li W."/>
            <person name="Chen H.Y."/>
            <person name="Chen S.E."/>
            <person name="Zhou L.G."/>
            <person name="Ni X.B."/>
            <person name="Tian J.H."/>
            <person name="Sheng Y."/>
            <person name="Liu T."/>
            <person name="Pan Y.S."/>
            <person name="Xia L.Y."/>
            <person name="Li J."/>
            <person name="Zhao F."/>
            <person name="Cao W.C."/>
        </authorList>
    </citation>
    <scope>NUCLEOTIDE SEQUENCE</scope>
    <source>
        <strain evidence="2">Rmic-2018</strain>
    </source>
</reference>
<dbReference type="Pfam" id="PF00179">
    <property type="entry name" value="UQ_con"/>
    <property type="match status" value="1"/>
</dbReference>
<comment type="caution">
    <text evidence="2">The sequence shown here is derived from an EMBL/GenBank/DDBJ whole genome shotgun (WGS) entry which is preliminary data.</text>
</comment>
<evidence type="ECO:0000313" key="2">
    <source>
        <dbReference type="EMBL" id="KAH8034645.1"/>
    </source>
</evidence>
<name>A0A9J6EKK5_RHIMP</name>
<dbReference type="InterPro" id="IPR000608">
    <property type="entry name" value="UBC"/>
</dbReference>
<protein>
    <recommendedName>
        <fullName evidence="1">UBC core domain-containing protein</fullName>
    </recommendedName>
</protein>
<evidence type="ECO:0000259" key="1">
    <source>
        <dbReference type="PROSITE" id="PS50127"/>
    </source>
</evidence>
<reference evidence="2" key="2">
    <citation type="submission" date="2021-09" db="EMBL/GenBank/DDBJ databases">
        <authorList>
            <person name="Jia N."/>
            <person name="Wang J."/>
            <person name="Shi W."/>
            <person name="Du L."/>
            <person name="Sun Y."/>
            <person name="Zhan W."/>
            <person name="Jiang J."/>
            <person name="Wang Q."/>
            <person name="Zhang B."/>
            <person name="Ji P."/>
            <person name="Sakyi L.B."/>
            <person name="Cui X."/>
            <person name="Yuan T."/>
            <person name="Jiang B."/>
            <person name="Yang W."/>
            <person name="Lam T.T.-Y."/>
            <person name="Chang Q."/>
            <person name="Ding S."/>
            <person name="Wang X."/>
            <person name="Zhu J."/>
            <person name="Ruan X."/>
            <person name="Zhao L."/>
            <person name="Wei J."/>
            <person name="Que T."/>
            <person name="Du C."/>
            <person name="Cheng J."/>
            <person name="Dai P."/>
            <person name="Han X."/>
            <person name="Huang E."/>
            <person name="Gao Y."/>
            <person name="Liu J."/>
            <person name="Shao H."/>
            <person name="Ye R."/>
            <person name="Li L."/>
            <person name="Wei W."/>
            <person name="Wang X."/>
            <person name="Wang C."/>
            <person name="Huo Q."/>
            <person name="Li W."/>
            <person name="Guo W."/>
            <person name="Chen H."/>
            <person name="Chen S."/>
            <person name="Zhou L."/>
            <person name="Zhou L."/>
            <person name="Ni X."/>
            <person name="Tian J."/>
            <person name="Zhou Y."/>
            <person name="Sheng Y."/>
            <person name="Liu T."/>
            <person name="Pan Y."/>
            <person name="Xia L."/>
            <person name="Li J."/>
            <person name="Zhao F."/>
            <person name="Cao W."/>
        </authorList>
    </citation>
    <scope>NUCLEOTIDE SEQUENCE</scope>
    <source>
        <strain evidence="2">Rmic-2018</strain>
        <tissue evidence="2">Larvae</tissue>
    </source>
</reference>
<dbReference type="PROSITE" id="PS50127">
    <property type="entry name" value="UBC_2"/>
    <property type="match status" value="1"/>
</dbReference>
<accession>A0A9J6EKK5</accession>
<dbReference type="EMBL" id="JABSTU010000003">
    <property type="protein sequence ID" value="KAH8034645.1"/>
    <property type="molecule type" value="Genomic_DNA"/>
</dbReference>
<dbReference type="Proteomes" id="UP000821866">
    <property type="component" value="Chromosome 11"/>
</dbReference>
<keyword evidence="3" id="KW-1185">Reference proteome</keyword>
<gene>
    <name evidence="2" type="ORF">HPB51_000109</name>
</gene>
<dbReference type="Gene3D" id="3.10.110.10">
    <property type="entry name" value="Ubiquitin Conjugating Enzyme"/>
    <property type="match status" value="1"/>
</dbReference>
<sequence>MRLRHGGRLRCVAPTFKINCVTAIPAKNVPSARSLHIHREIAEFSTDPLLRIFITPEENDITNINAITVDSKNTVLEGGFFHYYAQCIDLYPLEPPKVSSMTTDAARAEFNEYIYERVSTCLSSLNTFMSPWTPAQ</sequence>
<dbReference type="InterPro" id="IPR016135">
    <property type="entry name" value="UBQ-conjugating_enzyme/RWD"/>
</dbReference>